<sequence length="153" mass="17251">MLGDSHAKLNSFLVRVFHDILRIEEQSLSKGEFGDLSMREMHIIESICEAGEQGADNRTTAIAREQGITNGTLTVAVNSLVKKGYVRRAPDERDRRVVRLYPTERAREANAAHAVFHHDMVSAVIHRLSGDEVETLVRALSAIENYFEAQRKH</sequence>
<dbReference type="InterPro" id="IPR036390">
    <property type="entry name" value="WH_DNA-bd_sf"/>
</dbReference>
<evidence type="ECO:0000256" key="1">
    <source>
        <dbReference type="ARBA" id="ARBA00023015"/>
    </source>
</evidence>
<dbReference type="EMBL" id="JACRSP010000002">
    <property type="protein sequence ID" value="MBC8536035.1"/>
    <property type="molecule type" value="Genomic_DNA"/>
</dbReference>
<dbReference type="GO" id="GO:0003677">
    <property type="term" value="F:DNA binding"/>
    <property type="evidence" value="ECO:0007669"/>
    <property type="project" value="UniProtKB-KW"/>
</dbReference>
<keyword evidence="2" id="KW-0238">DNA-binding</keyword>
<protein>
    <submittedName>
        <fullName evidence="5">MarR family transcriptional regulator</fullName>
    </submittedName>
</protein>
<dbReference type="InterPro" id="IPR036388">
    <property type="entry name" value="WH-like_DNA-bd_sf"/>
</dbReference>
<dbReference type="Pfam" id="PF01047">
    <property type="entry name" value="MarR"/>
    <property type="match status" value="1"/>
</dbReference>
<dbReference type="SMART" id="SM00347">
    <property type="entry name" value="HTH_MARR"/>
    <property type="match status" value="1"/>
</dbReference>
<evidence type="ECO:0000259" key="4">
    <source>
        <dbReference type="PROSITE" id="PS50995"/>
    </source>
</evidence>
<dbReference type="PRINTS" id="PR00598">
    <property type="entry name" value="HTHMARR"/>
</dbReference>
<evidence type="ECO:0000256" key="3">
    <source>
        <dbReference type="ARBA" id="ARBA00023163"/>
    </source>
</evidence>
<name>A0A926DBQ5_9FIRM</name>
<dbReference type="GO" id="GO:0003700">
    <property type="term" value="F:DNA-binding transcription factor activity"/>
    <property type="evidence" value="ECO:0007669"/>
    <property type="project" value="InterPro"/>
</dbReference>
<dbReference type="PANTHER" id="PTHR42756">
    <property type="entry name" value="TRANSCRIPTIONAL REGULATOR, MARR"/>
    <property type="match status" value="1"/>
</dbReference>
<dbReference type="Gene3D" id="1.10.10.10">
    <property type="entry name" value="Winged helix-like DNA-binding domain superfamily/Winged helix DNA-binding domain"/>
    <property type="match status" value="1"/>
</dbReference>
<proteinExistence type="predicted"/>
<keyword evidence="6" id="KW-1185">Reference proteome</keyword>
<gene>
    <name evidence="5" type="ORF">H8695_04940</name>
</gene>
<dbReference type="AlphaFoldDB" id="A0A926DBQ5"/>
<dbReference type="SUPFAM" id="SSF46785">
    <property type="entry name" value="Winged helix' DNA-binding domain"/>
    <property type="match status" value="1"/>
</dbReference>
<reference evidence="5" key="1">
    <citation type="submission" date="2020-08" db="EMBL/GenBank/DDBJ databases">
        <title>Genome public.</title>
        <authorList>
            <person name="Liu C."/>
            <person name="Sun Q."/>
        </authorList>
    </citation>
    <scope>NUCLEOTIDE SEQUENCE</scope>
    <source>
        <strain evidence="5">BX7</strain>
    </source>
</reference>
<keyword evidence="3" id="KW-0804">Transcription</keyword>
<dbReference type="Proteomes" id="UP000620366">
    <property type="component" value="Unassembled WGS sequence"/>
</dbReference>
<organism evidence="5 6">
    <name type="scientific">Feifania hominis</name>
    <dbReference type="NCBI Taxonomy" id="2763660"/>
    <lineage>
        <taxon>Bacteria</taxon>
        <taxon>Bacillati</taxon>
        <taxon>Bacillota</taxon>
        <taxon>Clostridia</taxon>
        <taxon>Eubacteriales</taxon>
        <taxon>Feifaniaceae</taxon>
        <taxon>Feifania</taxon>
    </lineage>
</organism>
<evidence type="ECO:0000313" key="5">
    <source>
        <dbReference type="EMBL" id="MBC8536035.1"/>
    </source>
</evidence>
<dbReference type="PROSITE" id="PS50995">
    <property type="entry name" value="HTH_MARR_2"/>
    <property type="match status" value="1"/>
</dbReference>
<dbReference type="RefSeq" id="WP_249299791.1">
    <property type="nucleotide sequence ID" value="NZ_JACRSP010000002.1"/>
</dbReference>
<dbReference type="InterPro" id="IPR000835">
    <property type="entry name" value="HTH_MarR-typ"/>
</dbReference>
<accession>A0A926DBQ5</accession>
<comment type="caution">
    <text evidence="5">The sequence shown here is derived from an EMBL/GenBank/DDBJ whole genome shotgun (WGS) entry which is preliminary data.</text>
</comment>
<evidence type="ECO:0000313" key="6">
    <source>
        <dbReference type="Proteomes" id="UP000620366"/>
    </source>
</evidence>
<dbReference type="PANTHER" id="PTHR42756:SF1">
    <property type="entry name" value="TRANSCRIPTIONAL REPRESSOR OF EMRAB OPERON"/>
    <property type="match status" value="1"/>
</dbReference>
<feature type="domain" description="HTH marR-type" evidence="4">
    <location>
        <begin position="6"/>
        <end position="145"/>
    </location>
</feature>
<evidence type="ECO:0000256" key="2">
    <source>
        <dbReference type="ARBA" id="ARBA00023125"/>
    </source>
</evidence>
<keyword evidence="1" id="KW-0805">Transcription regulation</keyword>